<dbReference type="EMBL" id="FNXT01000409">
    <property type="protein sequence ID" value="SZX64340.1"/>
    <property type="molecule type" value="Genomic_DNA"/>
</dbReference>
<dbReference type="InterPro" id="IPR032698">
    <property type="entry name" value="SirB1_N"/>
</dbReference>
<sequence length="564" mass="60816">MLLFTGSPVVSRIPASSNRTCNRPISFRFALDSSRSNLRCGTAVDRTGGSSCSSRSCRPHTSRGRGGIGRCFVCHATNDASNSSSSSSSREPSEQAAEQAKPEILPGSQQQQQQQQQELEDHQPQVNSSSSSSSSSSNALIESAAASVSKTNVELQASDNQSEEQQQVVQQQGDMLQAAQQAQQQEQQQQGSQQQQQQQQAEQQSSRSPEQLQLQYLRHQALKLQALEDYQQLMQQYPSTTSSSSKQRSTPSAAAGDQQQQQEQPADPPDVPVLDAALLIAKHAHPELDAAAVKQQLDDLAAQVAAGLPAGVRYPLRVIKEINRVLYEVHGFRGNTEDYYHPDNSCINRVLETKKGIPISLSIVYMEVAARLGLRMAGVNLPAHFMIRPQVEGMELMIDAFNAGELTALQDAEDVLGKLMGYQVKLDPRFVRGDTPYFSGRQLLLRLLNNLRQIYLTLNMAEDALGIIRYMRATAPAGMLPELQRDEGLCLYGLGRLAEAAEVLGDYLQQGAPSGDAAVVTAVLEKIRERAAEAAAAAAVASAAAAAAAARSSGGSAEEDGDAS</sequence>
<dbReference type="Pfam" id="PF13369">
    <property type="entry name" value="Transglut_core2"/>
    <property type="match status" value="1"/>
</dbReference>
<dbReference type="EMBL" id="FNXT01001245">
    <property type="protein sequence ID" value="SZX75950.1"/>
    <property type="molecule type" value="Genomic_DNA"/>
</dbReference>
<evidence type="ECO:0000313" key="3">
    <source>
        <dbReference type="EMBL" id="SZX64340.1"/>
    </source>
</evidence>
<feature type="domain" description="Protein SirB1 N-terminal" evidence="2">
    <location>
        <begin position="292"/>
        <end position="449"/>
    </location>
</feature>
<evidence type="ECO:0000313" key="4">
    <source>
        <dbReference type="EMBL" id="SZX75950.1"/>
    </source>
</evidence>
<organism evidence="3 5">
    <name type="scientific">Tetradesmus obliquus</name>
    <name type="common">Green alga</name>
    <name type="synonym">Acutodesmus obliquus</name>
    <dbReference type="NCBI Taxonomy" id="3088"/>
    <lineage>
        <taxon>Eukaryota</taxon>
        <taxon>Viridiplantae</taxon>
        <taxon>Chlorophyta</taxon>
        <taxon>core chlorophytes</taxon>
        <taxon>Chlorophyceae</taxon>
        <taxon>CS clade</taxon>
        <taxon>Sphaeropleales</taxon>
        <taxon>Scenedesmaceae</taxon>
        <taxon>Tetradesmus</taxon>
    </lineage>
</organism>
<evidence type="ECO:0000313" key="5">
    <source>
        <dbReference type="Proteomes" id="UP000256970"/>
    </source>
</evidence>
<feature type="compositionally biased region" description="Low complexity" evidence="1">
    <location>
        <begin position="163"/>
        <end position="204"/>
    </location>
</feature>
<feature type="compositionally biased region" description="Polar residues" evidence="1">
    <location>
        <begin position="146"/>
        <end position="160"/>
    </location>
</feature>
<feature type="region of interest" description="Disordered" evidence="1">
    <location>
        <begin position="236"/>
        <end position="271"/>
    </location>
</feature>
<feature type="compositionally biased region" description="Low complexity" evidence="1">
    <location>
        <begin position="239"/>
        <end position="265"/>
    </location>
</feature>
<dbReference type="PANTHER" id="PTHR31350">
    <property type="entry name" value="SI:DKEY-261L7.2"/>
    <property type="match status" value="1"/>
</dbReference>
<feature type="compositionally biased region" description="Low complexity" evidence="1">
    <location>
        <begin position="128"/>
        <end position="137"/>
    </location>
</feature>
<name>A0A383VHD1_TETOB</name>
<dbReference type="Proteomes" id="UP000256970">
    <property type="component" value="Unassembled WGS sequence"/>
</dbReference>
<dbReference type="STRING" id="3088.A0A383VHD1"/>
<dbReference type="PANTHER" id="PTHR31350:SF21">
    <property type="entry name" value="F-BOX ONLY PROTEIN 21"/>
    <property type="match status" value="1"/>
</dbReference>
<keyword evidence="5" id="KW-1185">Reference proteome</keyword>
<gene>
    <name evidence="4" type="ORF">BQ4739_LOCUS16317</name>
    <name evidence="3" type="ORF">BQ4739_LOCUS4853</name>
</gene>
<dbReference type="AlphaFoldDB" id="A0A383VHD1"/>
<evidence type="ECO:0000256" key="1">
    <source>
        <dbReference type="SAM" id="MobiDB-lite"/>
    </source>
</evidence>
<accession>A0A383VHD1</accession>
<evidence type="ECO:0000259" key="2">
    <source>
        <dbReference type="Pfam" id="PF13369"/>
    </source>
</evidence>
<feature type="region of interest" description="Disordered" evidence="1">
    <location>
        <begin position="42"/>
        <end position="64"/>
    </location>
</feature>
<proteinExistence type="predicted"/>
<protein>
    <recommendedName>
        <fullName evidence="2">Protein SirB1 N-terminal domain-containing protein</fullName>
    </recommendedName>
</protein>
<reference evidence="3 5" key="1">
    <citation type="submission" date="2016-10" db="EMBL/GenBank/DDBJ databases">
        <authorList>
            <person name="Cai Z."/>
        </authorList>
    </citation>
    <scope>NUCLEOTIDE SEQUENCE [LARGE SCALE GENOMIC DNA]</scope>
</reference>
<feature type="region of interest" description="Disordered" evidence="1">
    <location>
        <begin position="79"/>
        <end position="210"/>
    </location>
</feature>